<dbReference type="EMBL" id="DVHK01000125">
    <property type="protein sequence ID" value="HIR67620.1"/>
    <property type="molecule type" value="Genomic_DNA"/>
</dbReference>
<dbReference type="Gene3D" id="3.40.50.300">
    <property type="entry name" value="P-loop containing nucleotide triphosphate hydrolases"/>
    <property type="match status" value="2"/>
</dbReference>
<dbReference type="AlphaFoldDB" id="A0A9D1E7B7"/>
<dbReference type="SUPFAM" id="SSF57997">
    <property type="entry name" value="Tropomyosin"/>
    <property type="match status" value="1"/>
</dbReference>
<dbReference type="Pfam" id="PF02463">
    <property type="entry name" value="SMC_N"/>
    <property type="match status" value="1"/>
</dbReference>
<dbReference type="GO" id="GO:0007059">
    <property type="term" value="P:chromosome segregation"/>
    <property type="evidence" value="ECO:0007669"/>
    <property type="project" value="UniProtKB-UniRule"/>
</dbReference>
<dbReference type="GO" id="GO:0005694">
    <property type="term" value="C:chromosome"/>
    <property type="evidence" value="ECO:0007669"/>
    <property type="project" value="InterPro"/>
</dbReference>
<comment type="similarity">
    <text evidence="7">Belongs to the SMC family.</text>
</comment>
<evidence type="ECO:0000256" key="3">
    <source>
        <dbReference type="ARBA" id="ARBA00022741"/>
    </source>
</evidence>
<dbReference type="Gene3D" id="1.20.1060.20">
    <property type="match status" value="1"/>
</dbReference>
<feature type="binding site" evidence="7">
    <location>
        <begin position="33"/>
        <end position="40"/>
    </location>
    <ligand>
        <name>ATP</name>
        <dbReference type="ChEBI" id="CHEBI:30616"/>
    </ligand>
</feature>
<dbReference type="SUPFAM" id="SSF75553">
    <property type="entry name" value="Smc hinge domain"/>
    <property type="match status" value="1"/>
</dbReference>
<comment type="caution">
    <text evidence="10">The sequence shown here is derived from an EMBL/GenBank/DDBJ whole genome shotgun (WGS) entry which is preliminary data.</text>
</comment>
<keyword evidence="3 7" id="KW-0547">Nucleotide-binding</keyword>
<dbReference type="InterPro" id="IPR003395">
    <property type="entry name" value="RecF/RecN/SMC_N"/>
</dbReference>
<keyword evidence="6 7" id="KW-0238">DNA-binding</keyword>
<comment type="subunit">
    <text evidence="7">Homodimer.</text>
</comment>
<comment type="domain">
    <text evidence="7">Contains large globular domains required for ATP hydrolysis at each terminus and a third globular domain forming a flexible hinge near the middle of the molecule. These domains are separated by coiled-coil structures.</text>
</comment>
<dbReference type="PANTHER" id="PTHR43977">
    <property type="entry name" value="STRUCTURAL MAINTENANCE OF CHROMOSOMES PROTEIN 3"/>
    <property type="match status" value="1"/>
</dbReference>
<sequence>MIQFKSIKLVGFKSFADPTEINLSDGVTCIVGPNGCGKSNVADAIRWVLGEQSAKQMRGTQMMDVIFNGTEKRKKMSFCEVTLTFDNTNRIFDIDCDEVEMTRRLYRDGESEYVLNRQPSRMKILTALLHGAGAAKEGYSIIGQGRIAQIMNSRPEERRSIFEEATGIIVFKDRKADAERKLAAARDNLFVFVQRMQEVERQLNPLAKAAENARKYRELYSQLRHHEVNTYIYRHDTAEGERGKINSRISGYTQEIEKLAEQSAALLKEYDECRSLLSSADGKLKTLYDKRVSYSVGLAETSGESKVFKEKANAVKAKLQQAQEDISYSTKRIGEIDKEIKRTEDYAGKNKARIDNLSSSCESLRADISALSESIAKYEYMTGEHRKKVMDTFKDLSDIKESMGSLSAKKELIRERIDEVNAIMERIKGEHAALKEQYSQALAEQERLNALLGNENTLVAEADQKVKDAESRLQGLISEIYSIRAAINSLGESLKTQQALRDRFDGYIYSVKRLMSDARNNPQLGSKIMGLIADIVSTQQEYEVAIETAFGGAMQNVITATREDAQALILYLKNNRAGQVTFLPVDALRPRYENEQIKSARREPGAVGFAIDLVSYDKKYENVIHNLLGNTLICDDIRSATAIARKYPRAFKIVTLDGDIISTTGSMTGGSRRENSANLLANERNLKEIEEQISHRRASLTRAEGKRDDAQSERDKAVADREALRERLQSAGNELAACTQKASGLMVNVTDKESEYAAYSQSRRALEGKLAELDDEFSSTSQGASSLSEQSDKASSEMDDMSLKYEKLVEERNKKVDRLNNCQIESASLQTAVKSSAESVARLTAERGELISKVTSLEALLPQMQSQFEDFNDKAARAALSQNDRAELDKVIKQIEELEETKRTLNERTEQVNSARLQTYEDSEKLKEKLHAAELSLQKIDSDLENLQARIEEEYNLDYEGCLQYKEEGYDISVSANSIANYKRQLTMLGAVNHNAVEEYEEVSERYTKMCQDKADLEKGIEDLTFALNEIRDEMLKIFNEGFNTINENFKRTFKELFGGGRAELQLDYAECDDPLNAGVEIIASPPGKKLSKISLLSGGEQALTAIAILFAIIAMRPMPFCVLDEIEAALDEANVGRYARYLKKFAEKTQFIVITHRKPTMENADVLFGVTMEEKGVSKIVSVKISEVESKLGGDTIS</sequence>
<evidence type="ECO:0000256" key="1">
    <source>
        <dbReference type="ARBA" id="ARBA00004496"/>
    </source>
</evidence>
<evidence type="ECO:0000256" key="8">
    <source>
        <dbReference type="SAM" id="MobiDB-lite"/>
    </source>
</evidence>
<feature type="compositionally biased region" description="Basic and acidic residues" evidence="8">
    <location>
        <begin position="790"/>
        <end position="800"/>
    </location>
</feature>
<dbReference type="Proteomes" id="UP000823913">
    <property type="component" value="Unassembled WGS sequence"/>
</dbReference>
<accession>A0A9D1E7B7</accession>
<comment type="subcellular location">
    <subcellularLocation>
        <location evidence="1 7">Cytoplasm</location>
    </subcellularLocation>
</comment>
<keyword evidence="5 7" id="KW-0175">Coiled coil</keyword>
<feature type="region of interest" description="Disordered" evidence="8">
    <location>
        <begin position="774"/>
        <end position="800"/>
    </location>
</feature>
<evidence type="ECO:0000259" key="9">
    <source>
        <dbReference type="SMART" id="SM00968"/>
    </source>
</evidence>
<dbReference type="FunFam" id="3.40.50.300:FF:000901">
    <property type="entry name" value="Chromosome partition protein Smc"/>
    <property type="match status" value="1"/>
</dbReference>
<dbReference type="Pfam" id="PF06470">
    <property type="entry name" value="SMC_hinge"/>
    <property type="match status" value="1"/>
</dbReference>
<feature type="coiled-coil region" evidence="7">
    <location>
        <begin position="881"/>
        <end position="957"/>
    </location>
</feature>
<dbReference type="HAMAP" id="MF_01894">
    <property type="entry name" value="Smc_prok"/>
    <property type="match status" value="1"/>
</dbReference>
<feature type="coiled-coil region" evidence="7">
    <location>
        <begin position="410"/>
        <end position="479"/>
    </location>
</feature>
<evidence type="ECO:0000256" key="4">
    <source>
        <dbReference type="ARBA" id="ARBA00022840"/>
    </source>
</evidence>
<dbReference type="SMART" id="SM00968">
    <property type="entry name" value="SMC_hinge"/>
    <property type="match status" value="1"/>
</dbReference>
<gene>
    <name evidence="7 10" type="primary">smc</name>
    <name evidence="10" type="ORF">IAB94_06215</name>
</gene>
<dbReference type="GO" id="GO:0005524">
    <property type="term" value="F:ATP binding"/>
    <property type="evidence" value="ECO:0007669"/>
    <property type="project" value="UniProtKB-UniRule"/>
</dbReference>
<evidence type="ECO:0000256" key="7">
    <source>
        <dbReference type="HAMAP-Rule" id="MF_01894"/>
    </source>
</evidence>
<dbReference type="Gene3D" id="1.10.287.1490">
    <property type="match status" value="1"/>
</dbReference>
<dbReference type="GO" id="GO:0007062">
    <property type="term" value="P:sister chromatid cohesion"/>
    <property type="evidence" value="ECO:0007669"/>
    <property type="project" value="InterPro"/>
</dbReference>
<organism evidence="10 11">
    <name type="scientific">Candidatus Coproplasma avicola</name>
    <dbReference type="NCBI Taxonomy" id="2840744"/>
    <lineage>
        <taxon>Bacteria</taxon>
        <taxon>Bacillati</taxon>
        <taxon>Bacillota</taxon>
        <taxon>Clostridia</taxon>
        <taxon>Eubacteriales</taxon>
        <taxon>Candidatus Coproplasma</taxon>
    </lineage>
</organism>
<dbReference type="InterPro" id="IPR010935">
    <property type="entry name" value="SMC_hinge"/>
</dbReference>
<feature type="compositionally biased region" description="Polar residues" evidence="8">
    <location>
        <begin position="778"/>
        <end position="789"/>
    </location>
</feature>
<evidence type="ECO:0000313" key="11">
    <source>
        <dbReference type="Proteomes" id="UP000823913"/>
    </source>
</evidence>
<keyword evidence="4 7" id="KW-0067">ATP-binding</keyword>
<dbReference type="GO" id="GO:0006260">
    <property type="term" value="P:DNA replication"/>
    <property type="evidence" value="ECO:0007669"/>
    <property type="project" value="UniProtKB-UniRule"/>
</dbReference>
<reference evidence="10" key="2">
    <citation type="journal article" date="2021" name="PeerJ">
        <title>Extensive microbial diversity within the chicken gut microbiome revealed by metagenomics and culture.</title>
        <authorList>
            <person name="Gilroy R."/>
            <person name="Ravi A."/>
            <person name="Getino M."/>
            <person name="Pursley I."/>
            <person name="Horton D.L."/>
            <person name="Alikhan N.F."/>
            <person name="Baker D."/>
            <person name="Gharbi K."/>
            <person name="Hall N."/>
            <person name="Watson M."/>
            <person name="Adriaenssens E.M."/>
            <person name="Foster-Nyarko E."/>
            <person name="Jarju S."/>
            <person name="Secka A."/>
            <person name="Antonio M."/>
            <person name="Oren A."/>
            <person name="Chaudhuri R.R."/>
            <person name="La Ragione R."/>
            <person name="Hildebrand F."/>
            <person name="Pallen M.J."/>
        </authorList>
    </citation>
    <scope>NUCLEOTIDE SEQUENCE</scope>
    <source>
        <strain evidence="10">ChiW16-3235</strain>
    </source>
</reference>
<dbReference type="PIRSF" id="PIRSF005719">
    <property type="entry name" value="SMC"/>
    <property type="match status" value="1"/>
</dbReference>
<feature type="coiled-coil region" evidence="7">
    <location>
        <begin position="249"/>
        <end position="276"/>
    </location>
</feature>
<evidence type="ECO:0000313" key="10">
    <source>
        <dbReference type="EMBL" id="HIR67620.1"/>
    </source>
</evidence>
<dbReference type="GO" id="GO:0005737">
    <property type="term" value="C:cytoplasm"/>
    <property type="evidence" value="ECO:0007669"/>
    <property type="project" value="UniProtKB-SubCell"/>
</dbReference>
<name>A0A9D1E7B7_9FIRM</name>
<proteinExistence type="inferred from homology"/>
<dbReference type="GO" id="GO:0016887">
    <property type="term" value="F:ATP hydrolysis activity"/>
    <property type="evidence" value="ECO:0007669"/>
    <property type="project" value="InterPro"/>
</dbReference>
<dbReference type="SUPFAM" id="SSF52540">
    <property type="entry name" value="P-loop containing nucleoside triphosphate hydrolases"/>
    <property type="match status" value="1"/>
</dbReference>
<keyword evidence="2 7" id="KW-0963">Cytoplasm</keyword>
<comment type="function">
    <text evidence="7">Required for chromosome condensation and partitioning.</text>
</comment>
<evidence type="ECO:0000256" key="5">
    <source>
        <dbReference type="ARBA" id="ARBA00023054"/>
    </source>
</evidence>
<dbReference type="InterPro" id="IPR024704">
    <property type="entry name" value="SMC"/>
</dbReference>
<protein>
    <recommendedName>
        <fullName evidence="7">Chromosome partition protein Smc</fullName>
    </recommendedName>
</protein>
<dbReference type="InterPro" id="IPR036277">
    <property type="entry name" value="SMC_hinge_sf"/>
</dbReference>
<dbReference type="GO" id="GO:0003677">
    <property type="term" value="F:DNA binding"/>
    <property type="evidence" value="ECO:0007669"/>
    <property type="project" value="UniProtKB-UniRule"/>
</dbReference>
<feature type="domain" description="SMC hinge" evidence="9">
    <location>
        <begin position="526"/>
        <end position="644"/>
    </location>
</feature>
<feature type="region of interest" description="Disordered" evidence="8">
    <location>
        <begin position="694"/>
        <end position="717"/>
    </location>
</feature>
<dbReference type="InterPro" id="IPR011890">
    <property type="entry name" value="SMC_prok"/>
</dbReference>
<evidence type="ECO:0000256" key="2">
    <source>
        <dbReference type="ARBA" id="ARBA00022490"/>
    </source>
</evidence>
<evidence type="ECO:0000256" key="6">
    <source>
        <dbReference type="ARBA" id="ARBA00023125"/>
    </source>
</evidence>
<dbReference type="InterPro" id="IPR027417">
    <property type="entry name" value="P-loop_NTPase"/>
</dbReference>
<dbReference type="NCBIfam" id="TIGR02168">
    <property type="entry name" value="SMC_prok_B"/>
    <property type="match status" value="1"/>
</dbReference>
<dbReference type="Gene3D" id="3.30.70.1620">
    <property type="match status" value="1"/>
</dbReference>
<feature type="compositionally biased region" description="Basic and acidic residues" evidence="8">
    <location>
        <begin position="703"/>
        <end position="717"/>
    </location>
</feature>
<reference evidence="10" key="1">
    <citation type="submission" date="2020-10" db="EMBL/GenBank/DDBJ databases">
        <authorList>
            <person name="Gilroy R."/>
        </authorList>
    </citation>
    <scope>NUCLEOTIDE SEQUENCE</scope>
    <source>
        <strain evidence="10">ChiW16-3235</strain>
    </source>
</reference>
<dbReference type="CDD" id="cd03278">
    <property type="entry name" value="ABC_SMC_barmotin"/>
    <property type="match status" value="1"/>
</dbReference>
<dbReference type="GO" id="GO:0030261">
    <property type="term" value="P:chromosome condensation"/>
    <property type="evidence" value="ECO:0007669"/>
    <property type="project" value="InterPro"/>
</dbReference>